<dbReference type="SMART" id="SM00256">
    <property type="entry name" value="FBOX"/>
    <property type="match status" value="2"/>
</dbReference>
<evidence type="ECO:0000313" key="4">
    <source>
        <dbReference type="Proteomes" id="UP000823674"/>
    </source>
</evidence>
<dbReference type="Proteomes" id="UP000823674">
    <property type="component" value="Chromosome A03"/>
</dbReference>
<dbReference type="SUPFAM" id="SSF81383">
    <property type="entry name" value="F-box domain"/>
    <property type="match status" value="2"/>
</dbReference>
<evidence type="ECO:0000313" key="3">
    <source>
        <dbReference type="EMBL" id="KAG5403542.1"/>
    </source>
</evidence>
<feature type="region of interest" description="Disordered" evidence="1">
    <location>
        <begin position="42"/>
        <end position="115"/>
    </location>
</feature>
<dbReference type="InterPro" id="IPR013187">
    <property type="entry name" value="F-box-assoc_dom_typ3"/>
</dbReference>
<feature type="compositionally biased region" description="Acidic residues" evidence="1">
    <location>
        <begin position="1017"/>
        <end position="1029"/>
    </location>
</feature>
<feature type="region of interest" description="Disordered" evidence="1">
    <location>
        <begin position="978"/>
        <end position="1038"/>
    </location>
</feature>
<proteinExistence type="predicted"/>
<dbReference type="EMBL" id="JADBGQ010000003">
    <property type="protein sequence ID" value="KAG5403542.1"/>
    <property type="molecule type" value="Genomic_DNA"/>
</dbReference>
<dbReference type="Pfam" id="PF08268">
    <property type="entry name" value="FBA_3"/>
    <property type="match status" value="2"/>
</dbReference>
<gene>
    <name evidence="3" type="primary">A03p011260.1_BraROA</name>
    <name evidence="3" type="ORF">IGI04_009661</name>
</gene>
<dbReference type="InterPro" id="IPR001810">
    <property type="entry name" value="F-box_dom"/>
</dbReference>
<dbReference type="InterPro" id="IPR036047">
    <property type="entry name" value="F-box-like_dom_sf"/>
</dbReference>
<sequence length="1038" mass="117717">MSLSLKISHLSNTLEPRDQCRAGRTFEFSSICFRGGHWSTEMSSPKLRTRCAGSDAGISGGRSVPEWTYTGSKDETFSDLEIDDGDDDGNGDSGGNNGGGGDDDGEEEEEKEFGPLVKLDEVMKETERRGIALPEDMSEAAKSVGIRKLFLLPAMEDSQVPSPSRNLDYAVNHTKNIPLDLVLDILSRLPAKPLIRFQAVSKLWFSIIRSKDFVGTFLTRSKTRPRLLLTFKHFDSRKRFIFSAPEHEDDKTSSTVMARHDMTISDLVYYIESRPVNGLVCCTRGSSIAIYNPTTRQIVTLPDLTLNGRDMYARLGYDPVGEQYKVLCVMMFDGFDSCTSDDIKQEHFVFTLGSQQRKWKKIETVTKDPYRCMKGEVCIDGAVYYGIGHTRIARFDVRSEKIEFIQVPEDYNAVSSYSRLIIYQGKLACLSYDFYLTSEMYMWILQDAEKQEWSSVVTCDVHSEWKDLLTEERVLCTGEIHTNEAILVSRSLRSSELFCVYYCDMISKRVRRAEVDGIADDEFRGVHGIGKYGRDEMWCFPARVVELITKPAMKDSQPSLSRRRRDLYHVGNCTTTTIPLDLIIEILSLLPAKSLLQFQSVSKLWFSTIRSKTFVDSFLTRSKNRPRLLFTFYLKNSWEKFLFSAPEYDDDKSSSVLARYDMTISDLDEICGSVNGFVCFRSVVSSKPVCNNKITVYNPTTRQIMKLPDVTSGRRYVDALIAYDTVEDQYKVLCVKMFDRKTQQQQEHFVCTLSSSQKQEWRKIENTTGGSYKCVLLGHICIDGALYYRIDQSRIVRFDVRAEKIEIIKTPKESHVSVAYDSALIDYNGKLGRLVGSCANNLVTLWVLEDVEKQEWSSMTHAVPYQCGSIHRDRVLVVCEAGIHAGVTMMFRLPFRVCYYDLNKKNIREVEIRGMEDGDLRRVHGFGVLTEPRDQCRAGRTFEFSSICFRGGHWRTELSSPKLRTRCAGSDAGISGGRSVPEWTYTGSKDETFSDLEIDDGDDDGNGDSGGNNGGGGDDDGEEEEEEEKEFGPLVKFD</sequence>
<feature type="domain" description="F-box" evidence="2">
    <location>
        <begin position="572"/>
        <end position="622"/>
    </location>
</feature>
<dbReference type="Pfam" id="PF00646">
    <property type="entry name" value="F-box"/>
    <property type="match status" value="2"/>
</dbReference>
<dbReference type="InterPro" id="IPR017451">
    <property type="entry name" value="F-box-assoc_interact_dom"/>
</dbReference>
<evidence type="ECO:0000259" key="2">
    <source>
        <dbReference type="PROSITE" id="PS50181"/>
    </source>
</evidence>
<reference evidence="3 4" key="1">
    <citation type="submission" date="2021-03" db="EMBL/GenBank/DDBJ databases">
        <authorList>
            <person name="King G.J."/>
            <person name="Bancroft I."/>
            <person name="Baten A."/>
            <person name="Bloomfield J."/>
            <person name="Borpatragohain P."/>
            <person name="He Z."/>
            <person name="Irish N."/>
            <person name="Irwin J."/>
            <person name="Liu K."/>
            <person name="Mauleon R.P."/>
            <person name="Moore J."/>
            <person name="Morris R."/>
            <person name="Ostergaard L."/>
            <person name="Wang B."/>
            <person name="Wells R."/>
        </authorList>
    </citation>
    <scope>NUCLEOTIDE SEQUENCE [LARGE SCALE GENOMIC DNA]</scope>
    <source>
        <strain evidence="3">R-o-18</strain>
        <tissue evidence="3">Leaf</tissue>
    </source>
</reference>
<organism evidence="3 4">
    <name type="scientific">Brassica rapa subsp. trilocularis</name>
    <dbReference type="NCBI Taxonomy" id="1813537"/>
    <lineage>
        <taxon>Eukaryota</taxon>
        <taxon>Viridiplantae</taxon>
        <taxon>Streptophyta</taxon>
        <taxon>Embryophyta</taxon>
        <taxon>Tracheophyta</taxon>
        <taxon>Spermatophyta</taxon>
        <taxon>Magnoliopsida</taxon>
        <taxon>eudicotyledons</taxon>
        <taxon>Gunneridae</taxon>
        <taxon>Pentapetalae</taxon>
        <taxon>rosids</taxon>
        <taxon>malvids</taxon>
        <taxon>Brassicales</taxon>
        <taxon>Brassicaceae</taxon>
        <taxon>Brassiceae</taxon>
        <taxon>Brassica</taxon>
    </lineage>
</organism>
<protein>
    <recommendedName>
        <fullName evidence="2">F-box domain-containing protein</fullName>
    </recommendedName>
</protein>
<feature type="compositionally biased region" description="Acidic residues" evidence="1">
    <location>
        <begin position="77"/>
        <end position="90"/>
    </location>
</feature>
<comment type="caution">
    <text evidence="3">The sequence shown here is derived from an EMBL/GenBank/DDBJ whole genome shotgun (WGS) entry which is preliminary data.</text>
</comment>
<feature type="compositionally biased region" description="Gly residues" evidence="1">
    <location>
        <begin position="1007"/>
        <end position="1016"/>
    </location>
</feature>
<dbReference type="PANTHER" id="PTHR31111">
    <property type="entry name" value="BNAA05G37150D PROTEIN-RELATED"/>
    <property type="match status" value="1"/>
</dbReference>
<dbReference type="NCBIfam" id="TIGR01640">
    <property type="entry name" value="F_box_assoc_1"/>
    <property type="match status" value="2"/>
</dbReference>
<keyword evidence="4" id="KW-1185">Reference proteome</keyword>
<feature type="compositionally biased region" description="Acidic residues" evidence="1">
    <location>
        <begin position="993"/>
        <end position="1006"/>
    </location>
</feature>
<dbReference type="PROSITE" id="PS50181">
    <property type="entry name" value="FBOX"/>
    <property type="match status" value="2"/>
</dbReference>
<feature type="compositionally biased region" description="Acidic residues" evidence="1">
    <location>
        <begin position="101"/>
        <end position="111"/>
    </location>
</feature>
<name>A0ABQ7MXW3_BRACM</name>
<feature type="domain" description="F-box" evidence="2">
    <location>
        <begin position="171"/>
        <end position="217"/>
    </location>
</feature>
<feature type="compositionally biased region" description="Gly residues" evidence="1">
    <location>
        <begin position="91"/>
        <end position="100"/>
    </location>
</feature>
<dbReference type="CDD" id="cd22157">
    <property type="entry name" value="F-box_AtFBW1-like"/>
    <property type="match status" value="1"/>
</dbReference>
<evidence type="ECO:0000256" key="1">
    <source>
        <dbReference type="SAM" id="MobiDB-lite"/>
    </source>
</evidence>
<dbReference type="Gene3D" id="1.20.1280.50">
    <property type="match status" value="2"/>
</dbReference>
<accession>A0ABQ7MXW3</accession>
<dbReference type="PANTHER" id="PTHR31111:SF83">
    <property type="entry name" value="F-BOX DOMAIN-CONTAINING PROTEIN"/>
    <property type="match status" value="1"/>
</dbReference>